<evidence type="ECO:0000259" key="1">
    <source>
        <dbReference type="PROSITE" id="PS50995"/>
    </source>
</evidence>
<evidence type="ECO:0000313" key="2">
    <source>
        <dbReference type="EMBL" id="SJZ71532.1"/>
    </source>
</evidence>
<evidence type="ECO:0000313" key="3">
    <source>
        <dbReference type="Proteomes" id="UP000190092"/>
    </source>
</evidence>
<protein>
    <submittedName>
        <fullName evidence="2">DNA-binding transcriptional regulator, MarR family</fullName>
    </submittedName>
</protein>
<dbReference type="SMART" id="SM00347">
    <property type="entry name" value="HTH_MARR"/>
    <property type="match status" value="1"/>
</dbReference>
<dbReference type="AlphaFoldDB" id="A0A1T4MX03"/>
<dbReference type="Gene3D" id="1.10.10.10">
    <property type="entry name" value="Winged helix-like DNA-binding domain superfamily/Winged helix DNA-binding domain"/>
    <property type="match status" value="1"/>
</dbReference>
<sequence length="147" mass="16493">MARQEKGRKARQPRQADYEALAEFRYQIRRFLEFSQNAAREAGLTPAQHQALLAIKGWPGGALMTIGDLAERLCVRHHSAVELIDRLAAAKLVVRATDPDDNRRVTLSLTRSAEKHLASLSAAHLDELARLSPSLKKLLARPRRRTP</sequence>
<gene>
    <name evidence="2" type="ORF">SAMN02745126_02006</name>
</gene>
<dbReference type="InterPro" id="IPR000835">
    <property type="entry name" value="HTH_MarR-typ"/>
</dbReference>
<keyword evidence="2" id="KW-0238">DNA-binding</keyword>
<name>A0A1T4MX03_9HYPH</name>
<dbReference type="Pfam" id="PF12802">
    <property type="entry name" value="MarR_2"/>
    <property type="match status" value="1"/>
</dbReference>
<dbReference type="Proteomes" id="UP000190092">
    <property type="component" value="Unassembled WGS sequence"/>
</dbReference>
<keyword evidence="3" id="KW-1185">Reference proteome</keyword>
<feature type="domain" description="HTH marR-type" evidence="1">
    <location>
        <begin position="18"/>
        <end position="147"/>
    </location>
</feature>
<dbReference type="GO" id="GO:0003700">
    <property type="term" value="F:DNA-binding transcription factor activity"/>
    <property type="evidence" value="ECO:0007669"/>
    <property type="project" value="InterPro"/>
</dbReference>
<dbReference type="GO" id="GO:0003677">
    <property type="term" value="F:DNA binding"/>
    <property type="evidence" value="ECO:0007669"/>
    <property type="project" value="UniProtKB-KW"/>
</dbReference>
<dbReference type="EMBL" id="FUWJ01000002">
    <property type="protein sequence ID" value="SJZ71532.1"/>
    <property type="molecule type" value="Genomic_DNA"/>
</dbReference>
<dbReference type="OrthoDB" id="9807800at2"/>
<dbReference type="PROSITE" id="PS50995">
    <property type="entry name" value="HTH_MARR_2"/>
    <property type="match status" value="1"/>
</dbReference>
<accession>A0A1T4MX03</accession>
<dbReference type="STRING" id="225324.SAMN02745126_02006"/>
<dbReference type="PANTHER" id="PTHR33164">
    <property type="entry name" value="TRANSCRIPTIONAL REGULATOR, MARR FAMILY"/>
    <property type="match status" value="1"/>
</dbReference>
<dbReference type="InterPro" id="IPR036390">
    <property type="entry name" value="WH_DNA-bd_sf"/>
</dbReference>
<dbReference type="SUPFAM" id="SSF46785">
    <property type="entry name" value="Winged helix' DNA-binding domain"/>
    <property type="match status" value="1"/>
</dbReference>
<organism evidence="2 3">
    <name type="scientific">Enhydrobacter aerosaccus</name>
    <dbReference type="NCBI Taxonomy" id="225324"/>
    <lineage>
        <taxon>Bacteria</taxon>
        <taxon>Pseudomonadati</taxon>
        <taxon>Pseudomonadota</taxon>
        <taxon>Alphaproteobacteria</taxon>
        <taxon>Hyphomicrobiales</taxon>
        <taxon>Enhydrobacter</taxon>
    </lineage>
</organism>
<dbReference type="InterPro" id="IPR039422">
    <property type="entry name" value="MarR/SlyA-like"/>
</dbReference>
<dbReference type="PANTHER" id="PTHR33164:SF104">
    <property type="entry name" value="TRANSCRIPTIONAL REGULATORY PROTEIN"/>
    <property type="match status" value="1"/>
</dbReference>
<reference evidence="3" key="1">
    <citation type="submission" date="2017-02" db="EMBL/GenBank/DDBJ databases">
        <authorList>
            <person name="Varghese N."/>
            <person name="Submissions S."/>
        </authorList>
    </citation>
    <scope>NUCLEOTIDE SEQUENCE [LARGE SCALE GENOMIC DNA]</scope>
    <source>
        <strain evidence="3">ATCC 27094</strain>
    </source>
</reference>
<dbReference type="GO" id="GO:0006950">
    <property type="term" value="P:response to stress"/>
    <property type="evidence" value="ECO:0007669"/>
    <property type="project" value="TreeGrafter"/>
</dbReference>
<dbReference type="InterPro" id="IPR036388">
    <property type="entry name" value="WH-like_DNA-bd_sf"/>
</dbReference>
<dbReference type="RefSeq" id="WP_085933738.1">
    <property type="nucleotide sequence ID" value="NZ_FUWJ01000002.1"/>
</dbReference>
<proteinExistence type="predicted"/>